<gene>
    <name evidence="1" type="ORF">B296_00029704</name>
</gene>
<reference evidence="1 2" key="1">
    <citation type="journal article" date="2014" name="Agronomy (Basel)">
        <title>A Draft Genome Sequence for Ensete ventricosum, the Drought-Tolerant Tree Against Hunger.</title>
        <authorList>
            <person name="Harrison J."/>
            <person name="Moore K.A."/>
            <person name="Paszkiewicz K."/>
            <person name="Jones T."/>
            <person name="Grant M."/>
            <person name="Ambacheew D."/>
            <person name="Muzemil S."/>
            <person name="Studholme D.J."/>
        </authorList>
    </citation>
    <scope>NUCLEOTIDE SEQUENCE [LARGE SCALE GENOMIC DNA]</scope>
</reference>
<evidence type="ECO:0000313" key="1">
    <source>
        <dbReference type="EMBL" id="RRT63064.1"/>
    </source>
</evidence>
<organism evidence="1 2">
    <name type="scientific">Ensete ventricosum</name>
    <name type="common">Abyssinian banana</name>
    <name type="synonym">Musa ensete</name>
    <dbReference type="NCBI Taxonomy" id="4639"/>
    <lineage>
        <taxon>Eukaryota</taxon>
        <taxon>Viridiplantae</taxon>
        <taxon>Streptophyta</taxon>
        <taxon>Embryophyta</taxon>
        <taxon>Tracheophyta</taxon>
        <taxon>Spermatophyta</taxon>
        <taxon>Magnoliopsida</taxon>
        <taxon>Liliopsida</taxon>
        <taxon>Zingiberales</taxon>
        <taxon>Musaceae</taxon>
        <taxon>Ensete</taxon>
    </lineage>
</organism>
<dbReference type="Proteomes" id="UP000287651">
    <property type="component" value="Unassembled WGS sequence"/>
</dbReference>
<name>A0A426ZGK0_ENSVE</name>
<sequence>MGAPQGWTATMTGLLKYQEISARRGDRVPDRFGRNKVTKRRLISKDLKVEDGEAIANVSLRNHRNGISQRFGDTFRLNVDVW</sequence>
<proteinExistence type="predicted"/>
<protein>
    <submittedName>
        <fullName evidence="1">Uncharacterized protein</fullName>
    </submittedName>
</protein>
<dbReference type="AlphaFoldDB" id="A0A426ZGK0"/>
<dbReference type="EMBL" id="AMZH03006736">
    <property type="protein sequence ID" value="RRT63064.1"/>
    <property type="molecule type" value="Genomic_DNA"/>
</dbReference>
<accession>A0A426ZGK0</accession>
<comment type="caution">
    <text evidence="1">The sequence shown here is derived from an EMBL/GenBank/DDBJ whole genome shotgun (WGS) entry which is preliminary data.</text>
</comment>
<evidence type="ECO:0000313" key="2">
    <source>
        <dbReference type="Proteomes" id="UP000287651"/>
    </source>
</evidence>